<keyword evidence="3" id="KW-0677">Repeat</keyword>
<dbReference type="FunFam" id="1.20.120.1750:FF:000040">
    <property type="entry name" value="RBR-type E3 ubiquitin transferase"/>
    <property type="match status" value="1"/>
</dbReference>
<dbReference type="EMBL" id="JAUPFM010000001">
    <property type="protein sequence ID" value="KAK2863045.1"/>
    <property type="molecule type" value="Genomic_DNA"/>
</dbReference>
<keyword evidence="4" id="KW-0863">Zinc-finger</keyword>
<dbReference type="PROSITE" id="PS51873">
    <property type="entry name" value="TRIAD"/>
    <property type="match status" value="1"/>
</dbReference>
<keyword evidence="5" id="KW-0833">Ubl conjugation pathway</keyword>
<proteinExistence type="predicted"/>
<dbReference type="AlphaFoldDB" id="A0AA88TE33"/>
<dbReference type="GO" id="GO:0008270">
    <property type="term" value="F:zinc ion binding"/>
    <property type="evidence" value="ECO:0007669"/>
    <property type="project" value="UniProtKB-KW"/>
</dbReference>
<evidence type="ECO:0000256" key="5">
    <source>
        <dbReference type="ARBA" id="ARBA00022786"/>
    </source>
</evidence>
<keyword evidence="6" id="KW-0862">Zinc</keyword>
<dbReference type="SUPFAM" id="SSF57850">
    <property type="entry name" value="RING/U-box"/>
    <property type="match status" value="1"/>
</dbReference>
<sequence>MFRRIIGWLGYDQVIPERHTASTQETAARLPRIPGHNMDGLGLDFEDMTLDDLLLERRLLRNVLRRLHNRGKKTRGLGSTSTQEKCYDPDDPTLKFVDRDDDLDFLYEDFQSRRALMSCGHAVTPMSLTNWCRRLLEQGESRFVCGQSGCDVEWPYAEVCKMALLTPEEKEYFDKTMASNATRDSTKLCPVCKTSVVRQNQSVLNVHCTVCTANRGRIFEFCWQCLREWKGPAPRSDQCGNDGCTNESLKTLKTCPNIVFHTVQGPTLCPSIRACPTCGILLQHDNKSCEKVECLRCKVRFCFLCLKNKCLMCKSGVAPRQTSIPVWQKK</sequence>
<evidence type="ECO:0000256" key="3">
    <source>
        <dbReference type="ARBA" id="ARBA00022737"/>
    </source>
</evidence>
<evidence type="ECO:0000256" key="6">
    <source>
        <dbReference type="ARBA" id="ARBA00022833"/>
    </source>
</evidence>
<accession>A0AA88TE33</accession>
<feature type="domain" description="RING-type" evidence="7">
    <location>
        <begin position="99"/>
        <end position="330"/>
    </location>
</feature>
<keyword evidence="1" id="KW-0808">Transferase</keyword>
<comment type="caution">
    <text evidence="8">The sequence shown here is derived from an EMBL/GenBank/DDBJ whole genome shotgun (WGS) entry which is preliminary data.</text>
</comment>
<dbReference type="GO" id="GO:0016740">
    <property type="term" value="F:transferase activity"/>
    <property type="evidence" value="ECO:0007669"/>
    <property type="project" value="UniProtKB-KW"/>
</dbReference>
<keyword evidence="2" id="KW-0479">Metal-binding</keyword>
<evidence type="ECO:0000259" key="7">
    <source>
        <dbReference type="PROSITE" id="PS51873"/>
    </source>
</evidence>
<evidence type="ECO:0000313" key="9">
    <source>
        <dbReference type="Proteomes" id="UP001187415"/>
    </source>
</evidence>
<evidence type="ECO:0000256" key="2">
    <source>
        <dbReference type="ARBA" id="ARBA00022723"/>
    </source>
</evidence>
<keyword evidence="9" id="KW-1185">Reference proteome</keyword>
<dbReference type="InterPro" id="IPR044066">
    <property type="entry name" value="TRIAD_supradom"/>
</dbReference>
<name>A0AA88TE33_CHASR</name>
<gene>
    <name evidence="8" type="ORF">Q5P01_002578</name>
</gene>
<protein>
    <recommendedName>
        <fullName evidence="7">RING-type domain-containing protein</fullName>
    </recommendedName>
</protein>
<evidence type="ECO:0000256" key="4">
    <source>
        <dbReference type="ARBA" id="ARBA00022771"/>
    </source>
</evidence>
<reference evidence="8" key="1">
    <citation type="submission" date="2023-07" db="EMBL/GenBank/DDBJ databases">
        <title>Chromosome-level Genome Assembly of Striped Snakehead (Channa striata).</title>
        <authorList>
            <person name="Liu H."/>
        </authorList>
    </citation>
    <scope>NUCLEOTIDE SEQUENCE</scope>
    <source>
        <strain evidence="8">Gz</strain>
        <tissue evidence="8">Muscle</tissue>
    </source>
</reference>
<dbReference type="Proteomes" id="UP001187415">
    <property type="component" value="Unassembled WGS sequence"/>
</dbReference>
<evidence type="ECO:0000256" key="1">
    <source>
        <dbReference type="ARBA" id="ARBA00022679"/>
    </source>
</evidence>
<organism evidence="8 9">
    <name type="scientific">Channa striata</name>
    <name type="common">Snakehead murrel</name>
    <name type="synonym">Ophicephalus striatus</name>
    <dbReference type="NCBI Taxonomy" id="64152"/>
    <lineage>
        <taxon>Eukaryota</taxon>
        <taxon>Metazoa</taxon>
        <taxon>Chordata</taxon>
        <taxon>Craniata</taxon>
        <taxon>Vertebrata</taxon>
        <taxon>Euteleostomi</taxon>
        <taxon>Actinopterygii</taxon>
        <taxon>Neopterygii</taxon>
        <taxon>Teleostei</taxon>
        <taxon>Neoteleostei</taxon>
        <taxon>Acanthomorphata</taxon>
        <taxon>Anabantaria</taxon>
        <taxon>Anabantiformes</taxon>
        <taxon>Channoidei</taxon>
        <taxon>Channidae</taxon>
        <taxon>Channa</taxon>
    </lineage>
</organism>
<evidence type="ECO:0000313" key="8">
    <source>
        <dbReference type="EMBL" id="KAK2863045.1"/>
    </source>
</evidence>